<dbReference type="Pfam" id="PF00400">
    <property type="entry name" value="WD40"/>
    <property type="match status" value="2"/>
</dbReference>
<dbReference type="InterPro" id="IPR027417">
    <property type="entry name" value="P-loop_NTPase"/>
</dbReference>
<reference evidence="6 7" key="1">
    <citation type="submission" date="2018-03" db="EMBL/GenBank/DDBJ databases">
        <title>Genomic Encyclopedia of Archaeal and Bacterial Type Strains, Phase II (KMG-II): from individual species to whole genera.</title>
        <authorList>
            <person name="Goeker M."/>
        </authorList>
    </citation>
    <scope>NUCLEOTIDE SEQUENCE [LARGE SCALE GENOMIC DNA]</scope>
    <source>
        <strain evidence="6 7">DSM 44720</strain>
    </source>
</reference>
<dbReference type="InterPro" id="IPR020472">
    <property type="entry name" value="WD40_PAC1"/>
</dbReference>
<dbReference type="InterPro" id="IPR019775">
    <property type="entry name" value="WD40_repeat_CS"/>
</dbReference>
<evidence type="ECO:0000256" key="4">
    <source>
        <dbReference type="SAM" id="MobiDB-lite"/>
    </source>
</evidence>
<evidence type="ECO:0000256" key="2">
    <source>
        <dbReference type="ARBA" id="ARBA00022737"/>
    </source>
</evidence>
<accession>A0A2T0T4U9</accession>
<dbReference type="RefSeq" id="WP_106189178.1">
    <property type="nucleotide sequence ID" value="NZ_PVTF01000006.1"/>
</dbReference>
<dbReference type="InterPro" id="IPR036322">
    <property type="entry name" value="WD40_repeat_dom_sf"/>
</dbReference>
<feature type="domain" description="HTH cro/C1-type" evidence="5">
    <location>
        <begin position="21"/>
        <end position="77"/>
    </location>
</feature>
<dbReference type="PRINTS" id="PR00320">
    <property type="entry name" value="GPROTEINBRPT"/>
</dbReference>
<dbReference type="PROSITE" id="PS00678">
    <property type="entry name" value="WD_REPEATS_1"/>
    <property type="match status" value="2"/>
</dbReference>
<feature type="repeat" description="WD" evidence="3">
    <location>
        <begin position="800"/>
        <end position="841"/>
    </location>
</feature>
<feature type="compositionally biased region" description="Polar residues" evidence="4">
    <location>
        <begin position="621"/>
        <end position="631"/>
    </location>
</feature>
<evidence type="ECO:0000313" key="7">
    <source>
        <dbReference type="Proteomes" id="UP000239494"/>
    </source>
</evidence>
<evidence type="ECO:0000256" key="3">
    <source>
        <dbReference type="PROSITE-ProRule" id="PRU00221"/>
    </source>
</evidence>
<dbReference type="InterPro" id="IPR001680">
    <property type="entry name" value="WD40_rpt"/>
</dbReference>
<dbReference type="AlphaFoldDB" id="A0A2T0T4U9"/>
<dbReference type="InterPro" id="IPR001387">
    <property type="entry name" value="Cro/C1-type_HTH"/>
</dbReference>
<gene>
    <name evidence="6" type="ORF">CLV43_106402</name>
</gene>
<keyword evidence="2" id="KW-0677">Repeat</keyword>
<dbReference type="Gene3D" id="2.130.10.10">
    <property type="entry name" value="YVTN repeat-like/Quinoprotein amine dehydrogenase"/>
    <property type="match status" value="2"/>
</dbReference>
<dbReference type="SUPFAM" id="SSF50978">
    <property type="entry name" value="WD40 repeat-like"/>
    <property type="match status" value="1"/>
</dbReference>
<dbReference type="SMART" id="SM00320">
    <property type="entry name" value="WD40"/>
    <property type="match status" value="5"/>
</dbReference>
<dbReference type="SUPFAM" id="SSF52540">
    <property type="entry name" value="P-loop containing nucleoside triphosphate hydrolases"/>
    <property type="match status" value="1"/>
</dbReference>
<feature type="repeat" description="WD" evidence="3">
    <location>
        <begin position="762"/>
        <end position="788"/>
    </location>
</feature>
<protein>
    <submittedName>
        <fullName evidence="6">WD domain G-beta repeat uncharacterized protein</fullName>
    </submittedName>
</protein>
<keyword evidence="1 3" id="KW-0853">WD repeat</keyword>
<dbReference type="Pfam" id="PF20703">
    <property type="entry name" value="nSTAND1"/>
    <property type="match status" value="1"/>
</dbReference>
<organism evidence="6 7">
    <name type="scientific">Umezawaea tangerina</name>
    <dbReference type="NCBI Taxonomy" id="84725"/>
    <lineage>
        <taxon>Bacteria</taxon>
        <taxon>Bacillati</taxon>
        <taxon>Actinomycetota</taxon>
        <taxon>Actinomycetes</taxon>
        <taxon>Pseudonocardiales</taxon>
        <taxon>Pseudonocardiaceae</taxon>
        <taxon>Umezawaea</taxon>
    </lineage>
</organism>
<name>A0A2T0T4U9_9PSEU</name>
<dbReference type="InterPro" id="IPR015943">
    <property type="entry name" value="WD40/YVTN_repeat-like_dom_sf"/>
</dbReference>
<dbReference type="OrthoDB" id="192618at2"/>
<dbReference type="PROSITE" id="PS50082">
    <property type="entry name" value="WD_REPEATS_2"/>
    <property type="match status" value="2"/>
</dbReference>
<dbReference type="SMART" id="SM00530">
    <property type="entry name" value="HTH_XRE"/>
    <property type="match status" value="1"/>
</dbReference>
<dbReference type="Proteomes" id="UP000239494">
    <property type="component" value="Unassembled WGS sequence"/>
</dbReference>
<feature type="region of interest" description="Disordered" evidence="4">
    <location>
        <begin position="604"/>
        <end position="631"/>
    </location>
</feature>
<dbReference type="InterPro" id="IPR049052">
    <property type="entry name" value="nSTAND1"/>
</dbReference>
<dbReference type="PANTHER" id="PTHR22847:SF637">
    <property type="entry name" value="WD REPEAT DOMAIN 5B"/>
    <property type="match status" value="1"/>
</dbReference>
<evidence type="ECO:0000313" key="6">
    <source>
        <dbReference type="EMBL" id="PRY40661.1"/>
    </source>
</evidence>
<dbReference type="PROSITE" id="PS50294">
    <property type="entry name" value="WD_REPEATS_REGION"/>
    <property type="match status" value="1"/>
</dbReference>
<dbReference type="PANTHER" id="PTHR22847">
    <property type="entry name" value="WD40 REPEAT PROTEIN"/>
    <property type="match status" value="1"/>
</dbReference>
<dbReference type="EMBL" id="PVTF01000006">
    <property type="protein sequence ID" value="PRY40661.1"/>
    <property type="molecule type" value="Genomic_DNA"/>
</dbReference>
<evidence type="ECO:0000259" key="5">
    <source>
        <dbReference type="SMART" id="SM00530"/>
    </source>
</evidence>
<sequence>MPRGERPLDEGDTPLLRFAADLRTLRDQAGGRTYRQLGTRAHYSATTLSDAAGGRKLPSLAVTLAYVQACDGDPGEWEDRWREVAAEVAPAEARRADEGTPPYAGLAAFQPEDAPWFFGRERMLDDLVARMSERRLVGVFGASGAGKSSLLRAGLVPRIAEGGLDDGSCRTTIVVTPSELDLSADVLDRVVGAGVDELVLVVDQFEEVFTLCGDLAARTAFVEALLSASRTRCRVVIGIRADFYGHCALHPGLVEALSDAQLLLGPLSAEELRQVIMRPAVKAGCTVETALVTRLVADATGQPGVLPLVSHALLETWRRRRGTALTLAGYEAAGGIQHALTQTAERTFTALETDQRAVARQIFLRLTALGDGTEDTKRRLTRGELDADDVDTQVVLDRLAHARLLTLDQDAVEIAHEVLIRSWPRLRGWLHENREGLRTARQLTEAAATWNLLSREPDALYRGTRLDTAVEWAAGGEARLSTREQEFLDASLADRDREQALALRRTRRLRQLVALLLVLLLLAGGAIVQTIRAQDAADEQRNIAVAQQIAGAAVRMRESNRPLAQQLSVAAYRLESTRDVVDGLLTTSAANWNKHLIRRVVPTTEVPMGPDGSAVRGKGQVPQQDSSGDLGSVQSLGFTAAGRVLATTPDELWDLTDAGKPVSLHHFPNRMVATALSADGTRMATVDDSPDNTVRLWELKRPEAPAFVSTVPHSGQGGREVRFDQSGQVLVTIDDDSTTTLWRLDRPDGPHEFGRLTSIPHISTMALSQDRRLMATGGADGVIRLWDMADPWHPAKLVELGVQAAEVRALAFSRDGRHLASAAGDQTVRLWDISDPRAPGEPATITGPTTSVHTAVFVQSDDGGDDVVVMTSSGDGSSRRWDFDVARAVSRLCTGSTALTRADWDRFFPGFRFTPPCG</sequence>
<keyword evidence="7" id="KW-1185">Reference proteome</keyword>
<evidence type="ECO:0000256" key="1">
    <source>
        <dbReference type="ARBA" id="ARBA00022574"/>
    </source>
</evidence>
<proteinExistence type="predicted"/>
<comment type="caution">
    <text evidence="6">The sequence shown here is derived from an EMBL/GenBank/DDBJ whole genome shotgun (WGS) entry which is preliminary data.</text>
</comment>